<reference evidence="12" key="1">
    <citation type="submission" date="2016-02" db="EMBL/GenBank/DDBJ databases">
        <authorList>
            <person name="liu f."/>
        </authorList>
    </citation>
    <scope>NUCLEOTIDE SEQUENCE [LARGE SCALE GENOMIC DNA]</scope>
</reference>
<comment type="catalytic activity">
    <reaction evidence="1 9 10">
        <text>D-alanyl-D-alanine + H2O = 2 D-alanine</text>
        <dbReference type="Rhea" id="RHEA:20661"/>
        <dbReference type="ChEBI" id="CHEBI:15377"/>
        <dbReference type="ChEBI" id="CHEBI:57416"/>
        <dbReference type="ChEBI" id="CHEBI:57822"/>
        <dbReference type="EC" id="3.4.13.22"/>
    </reaction>
</comment>
<evidence type="ECO:0000313" key="12">
    <source>
        <dbReference type="Proteomes" id="UP000182631"/>
    </source>
</evidence>
<evidence type="ECO:0000256" key="3">
    <source>
        <dbReference type="ARBA" id="ARBA00022723"/>
    </source>
</evidence>
<dbReference type="GO" id="GO:0160237">
    <property type="term" value="F:D-Ala-D-Ala dipeptidase activity"/>
    <property type="evidence" value="ECO:0007669"/>
    <property type="project" value="UniProtKB-EC"/>
</dbReference>
<evidence type="ECO:0000256" key="6">
    <source>
        <dbReference type="ARBA" id="ARBA00022997"/>
    </source>
</evidence>
<keyword evidence="6 9" id="KW-0224">Dipeptidase</keyword>
<evidence type="ECO:0000313" key="11">
    <source>
        <dbReference type="EMBL" id="SAY38961.1"/>
    </source>
</evidence>
<evidence type="ECO:0000256" key="9">
    <source>
        <dbReference type="HAMAP-Rule" id="MF_01924"/>
    </source>
</evidence>
<comment type="cofactor">
    <cofactor evidence="9">
        <name>Zn(2+)</name>
        <dbReference type="ChEBI" id="CHEBI:29105"/>
    </cofactor>
    <text evidence="9">Binds 1 zinc ion per subunit.</text>
</comment>
<dbReference type="Proteomes" id="UP000182631">
    <property type="component" value="Unassembled WGS sequence"/>
</dbReference>
<dbReference type="AlphaFoldDB" id="A0A171DGU0"/>
<dbReference type="Pfam" id="PF01427">
    <property type="entry name" value="Peptidase_M15"/>
    <property type="match status" value="1"/>
</dbReference>
<feature type="binding site" evidence="9">
    <location>
        <position position="197"/>
    </location>
    <ligand>
        <name>Zn(2+)</name>
        <dbReference type="ChEBI" id="CHEBI:29105"/>
        <note>catalytic</note>
    </ligand>
</feature>
<evidence type="ECO:0000256" key="5">
    <source>
        <dbReference type="ARBA" id="ARBA00022833"/>
    </source>
</evidence>
<dbReference type="PANTHER" id="PTHR43126:SF2">
    <property type="entry name" value="D-ALANYL-D-ALANINE DIPEPTIDASE"/>
    <property type="match status" value="1"/>
</dbReference>
<dbReference type="EC" id="3.4.13.22" evidence="9 10"/>
<feature type="site" description="Transition state stabilizer" evidence="9">
    <location>
        <position position="72"/>
    </location>
</feature>
<proteinExistence type="inferred from homology"/>
<organism evidence="11 12">
    <name type="scientific">Candidatus Synechococcus spongiarum</name>
    <dbReference type="NCBI Taxonomy" id="431041"/>
    <lineage>
        <taxon>Bacteria</taxon>
        <taxon>Bacillati</taxon>
        <taxon>Cyanobacteriota</taxon>
        <taxon>Cyanophyceae</taxon>
        <taxon>Synechococcales</taxon>
        <taxon>Synechococcaceae</taxon>
        <taxon>Synechococcus</taxon>
    </lineage>
</organism>
<evidence type="ECO:0000256" key="7">
    <source>
        <dbReference type="ARBA" id="ARBA00023049"/>
    </source>
</evidence>
<dbReference type="EMBL" id="FITM01000105">
    <property type="protein sequence ID" value="SAY38961.1"/>
    <property type="molecule type" value="Genomic_DNA"/>
</dbReference>
<dbReference type="Gene3D" id="3.30.1380.10">
    <property type="match status" value="1"/>
</dbReference>
<name>A0A171DGU0_9SYNE</name>
<dbReference type="PIRSF" id="PIRSF026671">
    <property type="entry name" value="AA_dipeptidase"/>
    <property type="match status" value="1"/>
</dbReference>
<dbReference type="PANTHER" id="PTHR43126">
    <property type="entry name" value="D-ALANYL-D-ALANINE DIPEPTIDASE"/>
    <property type="match status" value="1"/>
</dbReference>
<evidence type="ECO:0000256" key="4">
    <source>
        <dbReference type="ARBA" id="ARBA00022801"/>
    </source>
</evidence>
<dbReference type="SUPFAM" id="SSF55166">
    <property type="entry name" value="Hedgehog/DD-peptidase"/>
    <property type="match status" value="1"/>
</dbReference>
<keyword evidence="5 9" id="KW-0862">Zinc</keyword>
<keyword evidence="7 9" id="KW-0482">Metalloprotease</keyword>
<dbReference type="GO" id="GO:0006508">
    <property type="term" value="P:proteolysis"/>
    <property type="evidence" value="ECO:0007669"/>
    <property type="project" value="UniProtKB-KW"/>
</dbReference>
<keyword evidence="3 9" id="KW-0479">Metal-binding</keyword>
<feature type="binding site" evidence="9">
    <location>
        <position position="134"/>
    </location>
    <ligand>
        <name>Zn(2+)</name>
        <dbReference type="ChEBI" id="CHEBI:29105"/>
        <note>catalytic</note>
    </ligand>
</feature>
<comment type="function">
    <text evidence="9 10">Catalyzes hydrolysis of the D-alanyl-D-alanine dipeptide.</text>
</comment>
<dbReference type="InterPro" id="IPR000755">
    <property type="entry name" value="A_A_dipeptidase"/>
</dbReference>
<keyword evidence="4 9" id="KW-0378">Hydrolase</keyword>
<accession>A0A171DGU0</accession>
<keyword evidence="12" id="KW-1185">Reference proteome</keyword>
<keyword evidence="8 10" id="KW-0961">Cell wall biogenesis/degradation</keyword>
<keyword evidence="2 9" id="KW-0645">Protease</keyword>
<dbReference type="HAMAP" id="MF_01924">
    <property type="entry name" value="A_A_dipeptidase"/>
    <property type="match status" value="1"/>
</dbReference>
<comment type="similarity">
    <text evidence="9 10">Belongs to the peptidase M15D family.</text>
</comment>
<evidence type="ECO:0000256" key="8">
    <source>
        <dbReference type="ARBA" id="ARBA00023316"/>
    </source>
</evidence>
<dbReference type="GO" id="GO:0008270">
    <property type="term" value="F:zinc ion binding"/>
    <property type="evidence" value="ECO:0007669"/>
    <property type="project" value="UniProtKB-UniRule"/>
</dbReference>
<dbReference type="GO" id="GO:0071555">
    <property type="term" value="P:cell wall organization"/>
    <property type="evidence" value="ECO:0007669"/>
    <property type="project" value="UniProtKB-KW"/>
</dbReference>
<evidence type="ECO:0000256" key="1">
    <source>
        <dbReference type="ARBA" id="ARBA00001362"/>
    </source>
</evidence>
<sequence length="223" mass="24919">MAINDCGEPLAPLPEDLPRVMPHPYARLGAPYPGGRDPWRLRLAVVMRLLRARTILQAAHPGWDLQIFDAWRPIAVQIFMIDHSLQTELARGSPSQRADPAWRCQVEQQVCHLWAIPSRDPRTPPPHSTGAAVDLTLVDHTGEPVPMGSPIDALGSESYPDHFAGDPHGVTAHRNRLRLRRAMVTVGFVMHPWEWWHFSFGDQLWAWQTGQVEACYGAVADGG</sequence>
<dbReference type="GO" id="GO:0008237">
    <property type="term" value="F:metallopeptidase activity"/>
    <property type="evidence" value="ECO:0007669"/>
    <property type="project" value="UniProtKB-KW"/>
</dbReference>
<protein>
    <recommendedName>
        <fullName evidence="9 10">D-alanyl-D-alanine dipeptidase</fullName>
        <shortName evidence="9 10">D-Ala-D-Ala dipeptidase</shortName>
        <ecNumber evidence="9 10">3.4.13.22</ecNumber>
    </recommendedName>
</protein>
<evidence type="ECO:0000256" key="2">
    <source>
        <dbReference type="ARBA" id="ARBA00022670"/>
    </source>
</evidence>
<gene>
    <name evidence="11" type="ORF">FLM9_982</name>
</gene>
<dbReference type="InterPro" id="IPR009045">
    <property type="entry name" value="Zn_M74/Hedgehog-like"/>
</dbReference>
<evidence type="ECO:0000256" key="10">
    <source>
        <dbReference type="PIRNR" id="PIRNR026671"/>
    </source>
</evidence>
<feature type="binding site" evidence="9">
    <location>
        <position position="127"/>
    </location>
    <ligand>
        <name>Zn(2+)</name>
        <dbReference type="ChEBI" id="CHEBI:29105"/>
        <note>catalytic</note>
    </ligand>
</feature>
<feature type="active site" description="Proton donor/acceptor" evidence="9">
    <location>
        <position position="194"/>
    </location>
</feature>